<reference evidence="2" key="1">
    <citation type="submission" date="2013-09" db="EMBL/GenBank/DDBJ databases">
        <title>Corchorus olitorius genome sequencing.</title>
        <authorList>
            <person name="Alam M."/>
            <person name="Haque M.S."/>
            <person name="Islam M.S."/>
            <person name="Emdad E.M."/>
            <person name="Islam M.M."/>
            <person name="Ahmed B."/>
            <person name="Halim A."/>
            <person name="Hossen Q.M.M."/>
            <person name="Hossain M.Z."/>
            <person name="Ahmed R."/>
            <person name="Khan M.M."/>
            <person name="Islam R."/>
            <person name="Rashid M.M."/>
            <person name="Khan S.A."/>
            <person name="Rahman M.S."/>
            <person name="Alam M."/>
            <person name="Yahiya A.S."/>
            <person name="Khan M.S."/>
            <person name="Azam M.S."/>
            <person name="Haque T."/>
            <person name="Lashkar M.Z.H."/>
            <person name="Akhand A.I."/>
            <person name="Morshed G."/>
            <person name="Roy S."/>
            <person name="Uddin K.S."/>
            <person name="Rabeya T."/>
            <person name="Hossain A.S."/>
            <person name="Chowdhury A."/>
            <person name="Snigdha A.R."/>
            <person name="Mortoza M.S."/>
            <person name="Matin S.A."/>
            <person name="Hoque S.M.E."/>
            <person name="Islam M.K."/>
            <person name="Roy D.K."/>
            <person name="Haider R."/>
            <person name="Moosa M.M."/>
            <person name="Elias S.M."/>
            <person name="Hasan A.M."/>
            <person name="Jahan S."/>
            <person name="Shafiuddin M."/>
            <person name="Mahmood N."/>
            <person name="Shommy N.S."/>
        </authorList>
    </citation>
    <scope>NUCLEOTIDE SEQUENCE [LARGE SCALE GENOMIC DNA]</scope>
    <source>
        <strain evidence="2">cv. O-4</strain>
    </source>
</reference>
<dbReference type="AlphaFoldDB" id="A0A1R3G234"/>
<keyword evidence="2" id="KW-1185">Reference proteome</keyword>
<gene>
    <name evidence="1" type="ORF">COLO4_37408</name>
</gene>
<name>A0A1R3G234_9ROSI</name>
<protein>
    <submittedName>
        <fullName evidence="1">Uncharacterized protein</fullName>
    </submittedName>
</protein>
<organism evidence="1 2">
    <name type="scientific">Corchorus olitorius</name>
    <dbReference type="NCBI Taxonomy" id="93759"/>
    <lineage>
        <taxon>Eukaryota</taxon>
        <taxon>Viridiplantae</taxon>
        <taxon>Streptophyta</taxon>
        <taxon>Embryophyta</taxon>
        <taxon>Tracheophyta</taxon>
        <taxon>Spermatophyta</taxon>
        <taxon>Magnoliopsida</taxon>
        <taxon>eudicotyledons</taxon>
        <taxon>Gunneridae</taxon>
        <taxon>Pentapetalae</taxon>
        <taxon>rosids</taxon>
        <taxon>malvids</taxon>
        <taxon>Malvales</taxon>
        <taxon>Malvaceae</taxon>
        <taxon>Grewioideae</taxon>
        <taxon>Apeibeae</taxon>
        <taxon>Corchorus</taxon>
    </lineage>
</organism>
<accession>A0A1R3G234</accession>
<sequence>MFISPKAVNGNGRLVSSILGINSTNDLGKYLGIPLVHKKVGSALYRKLIDKVNSRLSGWKSKILNLASRATLLSLVASSIPTYTMLTTKLPVSCRNNLDMINRRFLWGGSEGKKALHLVRWDEVPEIVVDVIESRDTDDSDDTNDVGFAA</sequence>
<dbReference type="OrthoDB" id="1938625at2759"/>
<dbReference type="Proteomes" id="UP000187203">
    <property type="component" value="Unassembled WGS sequence"/>
</dbReference>
<evidence type="ECO:0000313" key="1">
    <source>
        <dbReference type="EMBL" id="OMO52119.1"/>
    </source>
</evidence>
<dbReference type="EMBL" id="AWUE01023922">
    <property type="protein sequence ID" value="OMO52119.1"/>
    <property type="molecule type" value="Genomic_DNA"/>
</dbReference>
<dbReference type="PANTHER" id="PTHR33116">
    <property type="entry name" value="REVERSE TRANSCRIPTASE ZINC-BINDING DOMAIN-CONTAINING PROTEIN-RELATED-RELATED"/>
    <property type="match status" value="1"/>
</dbReference>
<proteinExistence type="predicted"/>
<evidence type="ECO:0000313" key="2">
    <source>
        <dbReference type="Proteomes" id="UP000187203"/>
    </source>
</evidence>
<dbReference type="PANTHER" id="PTHR33116:SF78">
    <property type="entry name" value="OS12G0587133 PROTEIN"/>
    <property type="match status" value="1"/>
</dbReference>
<comment type="caution">
    <text evidence="1">The sequence shown here is derived from an EMBL/GenBank/DDBJ whole genome shotgun (WGS) entry which is preliminary data.</text>
</comment>